<feature type="region of interest" description="Disordered" evidence="13">
    <location>
        <begin position="1"/>
        <end position="30"/>
    </location>
</feature>
<dbReference type="SUPFAM" id="SSF52540">
    <property type="entry name" value="P-loop containing nucleoside triphosphate hydrolases"/>
    <property type="match status" value="1"/>
</dbReference>
<reference evidence="17" key="1">
    <citation type="submission" date="2017-09" db="EMBL/GenBank/DDBJ databases">
        <title>Depth-based differentiation of microbial function through sediment-hosted aquifers and enrichment of novel symbionts in the deep terrestrial subsurface.</title>
        <authorList>
            <person name="Probst A.J."/>
            <person name="Ladd B."/>
            <person name="Jarett J.K."/>
            <person name="Geller-Mcgrath D.E."/>
            <person name="Sieber C.M.K."/>
            <person name="Emerson J.B."/>
            <person name="Anantharaman K."/>
            <person name="Thomas B.C."/>
            <person name="Malmstrom R."/>
            <person name="Stieglmeier M."/>
            <person name="Klingl A."/>
            <person name="Woyke T."/>
            <person name="Ryan C.M."/>
            <person name="Banfield J.F."/>
        </authorList>
    </citation>
    <scope>NUCLEOTIDE SEQUENCE [LARGE SCALE GENOMIC DNA]</scope>
</reference>
<dbReference type="GO" id="GO:0003677">
    <property type="term" value="F:DNA binding"/>
    <property type="evidence" value="ECO:0007669"/>
    <property type="project" value="UniProtKB-UniRule"/>
</dbReference>
<feature type="domain" description="SF4 helicase" evidence="15">
    <location>
        <begin position="197"/>
        <end position="466"/>
    </location>
</feature>
<evidence type="ECO:0000256" key="2">
    <source>
        <dbReference type="ARBA" id="ARBA00022515"/>
    </source>
</evidence>
<evidence type="ECO:0000313" key="16">
    <source>
        <dbReference type="EMBL" id="PIR84497.1"/>
    </source>
</evidence>
<keyword evidence="6 12" id="KW-0347">Helicase</keyword>
<evidence type="ECO:0000256" key="10">
    <source>
        <dbReference type="ARBA" id="ARBA00048954"/>
    </source>
</evidence>
<organism evidence="16 17">
    <name type="scientific">Candidatus Kaiserbacteria bacterium CG10_big_fil_rev_8_21_14_0_10_47_16</name>
    <dbReference type="NCBI Taxonomy" id="1974608"/>
    <lineage>
        <taxon>Bacteria</taxon>
        <taxon>Candidatus Kaiseribacteriota</taxon>
    </lineage>
</organism>
<dbReference type="GO" id="GO:0006269">
    <property type="term" value="P:DNA replication, synthesis of primer"/>
    <property type="evidence" value="ECO:0007669"/>
    <property type="project" value="UniProtKB-UniRule"/>
</dbReference>
<evidence type="ECO:0000256" key="12">
    <source>
        <dbReference type="RuleBase" id="RU362085"/>
    </source>
</evidence>
<dbReference type="SUPFAM" id="SSF48024">
    <property type="entry name" value="N-terminal domain of DnaB helicase"/>
    <property type="match status" value="1"/>
</dbReference>
<evidence type="ECO:0000256" key="1">
    <source>
        <dbReference type="ARBA" id="ARBA00008428"/>
    </source>
</evidence>
<keyword evidence="2 12" id="KW-0639">Primosome</keyword>
<dbReference type="GO" id="GO:0006281">
    <property type="term" value="P:DNA repair"/>
    <property type="evidence" value="ECO:0007669"/>
    <property type="project" value="InterPro"/>
</dbReference>
<dbReference type="CDD" id="cd00984">
    <property type="entry name" value="DnaB_C"/>
    <property type="match status" value="1"/>
</dbReference>
<dbReference type="GO" id="GO:0005524">
    <property type="term" value="F:ATP binding"/>
    <property type="evidence" value="ECO:0007669"/>
    <property type="project" value="UniProtKB-UniRule"/>
</dbReference>
<keyword evidence="9" id="KW-0413">Isomerase</keyword>
<dbReference type="Gene3D" id="3.40.50.300">
    <property type="entry name" value="P-loop containing nucleotide triphosphate hydrolases"/>
    <property type="match status" value="1"/>
</dbReference>
<dbReference type="InterPro" id="IPR027417">
    <property type="entry name" value="P-loop_NTPase"/>
</dbReference>
<evidence type="ECO:0000256" key="9">
    <source>
        <dbReference type="ARBA" id="ARBA00023235"/>
    </source>
</evidence>
<dbReference type="InterPro" id="IPR036185">
    <property type="entry name" value="DNA_heli_DnaB-like_N_sf"/>
</dbReference>
<evidence type="ECO:0000256" key="13">
    <source>
        <dbReference type="SAM" id="MobiDB-lite"/>
    </source>
</evidence>
<dbReference type="GO" id="GO:0005829">
    <property type="term" value="C:cytosol"/>
    <property type="evidence" value="ECO:0007669"/>
    <property type="project" value="TreeGrafter"/>
</dbReference>
<feature type="compositionally biased region" description="Polar residues" evidence="13">
    <location>
        <begin position="1"/>
        <end position="19"/>
    </location>
</feature>
<keyword evidence="4 12" id="KW-0547">Nucleotide-binding</keyword>
<dbReference type="InterPro" id="IPR003593">
    <property type="entry name" value="AAA+_ATPase"/>
</dbReference>
<dbReference type="Gene3D" id="1.10.860.10">
    <property type="entry name" value="DNAb Helicase, Chain A"/>
    <property type="match status" value="1"/>
</dbReference>
<evidence type="ECO:0000259" key="14">
    <source>
        <dbReference type="PROSITE" id="PS50162"/>
    </source>
</evidence>
<dbReference type="PROSITE" id="PS51199">
    <property type="entry name" value="SF4_HELICASE"/>
    <property type="match status" value="1"/>
</dbReference>
<dbReference type="InterPro" id="IPR007693">
    <property type="entry name" value="DNA_helicase_DnaB-like_N"/>
</dbReference>
<evidence type="ECO:0000313" key="17">
    <source>
        <dbReference type="Proteomes" id="UP000229344"/>
    </source>
</evidence>
<dbReference type="GO" id="GO:1990077">
    <property type="term" value="C:primosome complex"/>
    <property type="evidence" value="ECO:0007669"/>
    <property type="project" value="UniProtKB-UniRule"/>
</dbReference>
<dbReference type="Pfam" id="PF00772">
    <property type="entry name" value="DnaB"/>
    <property type="match status" value="1"/>
</dbReference>
<sequence length="479" mass="53160">MADTRQNIQKTASASSPEGTRSRLLRTPPHNTDAERALIGAIILKPEVMHDVSVTVYPESFYADKHREIFRAILDLFMKGDPIDILSITNKLKSRELLERTGGASYLTELVETVPAAGNGLYYAELVQNKSILRGLINAANDIAELGYSDPENVEEAMDTAEKKVYQVTNAPTTQKFTPIGSSLTEAWQRFEELNSGKEVHRGIPTGFKALDDFLSGLQRSDLVILAARPSMGKTTFALDIARNAALRYGKSVGIFSLEMSDQQLVDRMLAAEAQVDSWKLRTGKLSNDQEYEAVQSAMARLAEAPIHIDDQPGNNILKMRSSARRLKNESGLDLLIVDYLQLMSPTSTKASDSMVQQVTEISRSLKILARELDVPVLALSQLSRAVEQRGGKPRLSDLRDSGSIEQDADVVMFIHREDKMNKDQESDRPNIAEILVEKHRNGPIGSAELYFDSKHVRFLSLDTHHQGMDSNASADDDF</sequence>
<dbReference type="FunFam" id="1.10.860.10:FF:000001">
    <property type="entry name" value="Replicative DNA helicase"/>
    <property type="match status" value="1"/>
</dbReference>
<comment type="similarity">
    <text evidence="1 12">Belongs to the helicase family. DnaB subfamily.</text>
</comment>
<dbReference type="PANTHER" id="PTHR30153">
    <property type="entry name" value="REPLICATIVE DNA HELICASE DNAB"/>
    <property type="match status" value="1"/>
</dbReference>
<feature type="domain" description="RecA family profile 1" evidence="14">
    <location>
        <begin position="200"/>
        <end position="383"/>
    </location>
</feature>
<proteinExistence type="inferred from homology"/>
<evidence type="ECO:0000256" key="7">
    <source>
        <dbReference type="ARBA" id="ARBA00022840"/>
    </source>
</evidence>
<dbReference type="EMBL" id="PFBI01000006">
    <property type="protein sequence ID" value="PIR84497.1"/>
    <property type="molecule type" value="Genomic_DNA"/>
</dbReference>
<evidence type="ECO:0000259" key="15">
    <source>
        <dbReference type="PROSITE" id="PS51199"/>
    </source>
</evidence>
<keyword evidence="8 12" id="KW-0238">DNA-binding</keyword>
<dbReference type="GO" id="GO:0043139">
    <property type="term" value="F:5'-3' DNA helicase activity"/>
    <property type="evidence" value="ECO:0007669"/>
    <property type="project" value="UniProtKB-EC"/>
</dbReference>
<dbReference type="InterPro" id="IPR020588">
    <property type="entry name" value="RecA_ATP-bd"/>
</dbReference>
<comment type="function">
    <text evidence="12">The main replicative DNA helicase, it participates in initiation and elongation during chromosome replication. Travels ahead of the DNA replisome, separating dsDNA into templates for DNA synthesis. A processive ATP-dependent 5'-3' DNA helicase it has DNA-dependent ATPase activity.</text>
</comment>
<gene>
    <name evidence="16" type="primary">dnaB</name>
    <name evidence="16" type="ORF">COU16_02890</name>
</gene>
<dbReference type="Pfam" id="PF03796">
    <property type="entry name" value="DnaB_C"/>
    <property type="match status" value="1"/>
</dbReference>
<evidence type="ECO:0000256" key="4">
    <source>
        <dbReference type="ARBA" id="ARBA00022741"/>
    </source>
</evidence>
<comment type="catalytic activity">
    <reaction evidence="10 12">
        <text>ATP + H2O = ADP + phosphate + H(+)</text>
        <dbReference type="Rhea" id="RHEA:13065"/>
        <dbReference type="ChEBI" id="CHEBI:15377"/>
        <dbReference type="ChEBI" id="CHEBI:15378"/>
        <dbReference type="ChEBI" id="CHEBI:30616"/>
        <dbReference type="ChEBI" id="CHEBI:43474"/>
        <dbReference type="ChEBI" id="CHEBI:456216"/>
        <dbReference type="EC" id="5.6.2.3"/>
    </reaction>
</comment>
<accession>A0A2H0UDN7</accession>
<evidence type="ECO:0000256" key="3">
    <source>
        <dbReference type="ARBA" id="ARBA00022705"/>
    </source>
</evidence>
<keyword evidence="7 12" id="KW-0067">ATP-binding</keyword>
<name>A0A2H0UDN7_9BACT</name>
<dbReference type="InterPro" id="IPR016136">
    <property type="entry name" value="DNA_helicase_N/primase_C"/>
</dbReference>
<evidence type="ECO:0000256" key="6">
    <source>
        <dbReference type="ARBA" id="ARBA00022806"/>
    </source>
</evidence>
<evidence type="ECO:0000256" key="5">
    <source>
        <dbReference type="ARBA" id="ARBA00022801"/>
    </source>
</evidence>
<dbReference type="GO" id="GO:0140664">
    <property type="term" value="F:ATP-dependent DNA damage sensor activity"/>
    <property type="evidence" value="ECO:0007669"/>
    <property type="project" value="InterPro"/>
</dbReference>
<evidence type="ECO:0000256" key="11">
    <source>
        <dbReference type="NCBIfam" id="TIGR00665"/>
    </source>
</evidence>
<dbReference type="NCBIfam" id="TIGR00665">
    <property type="entry name" value="DnaB"/>
    <property type="match status" value="1"/>
</dbReference>
<dbReference type="Proteomes" id="UP000229344">
    <property type="component" value="Unassembled WGS sequence"/>
</dbReference>
<dbReference type="EC" id="5.6.2.3" evidence="11 12"/>
<keyword evidence="5 12" id="KW-0378">Hydrolase</keyword>
<dbReference type="PROSITE" id="PS50162">
    <property type="entry name" value="RECA_2"/>
    <property type="match status" value="1"/>
</dbReference>
<dbReference type="AlphaFoldDB" id="A0A2H0UDN7"/>
<dbReference type="InterPro" id="IPR007694">
    <property type="entry name" value="DNA_helicase_DnaB-like_C"/>
</dbReference>
<keyword evidence="3 12" id="KW-0235">DNA replication</keyword>
<comment type="caution">
    <text evidence="16">The sequence shown here is derived from an EMBL/GenBank/DDBJ whole genome shotgun (WGS) entry which is preliminary data.</text>
</comment>
<evidence type="ECO:0000256" key="8">
    <source>
        <dbReference type="ARBA" id="ARBA00023125"/>
    </source>
</evidence>
<dbReference type="InterPro" id="IPR007692">
    <property type="entry name" value="DNA_helicase_DnaB"/>
</dbReference>
<dbReference type="SMART" id="SM00382">
    <property type="entry name" value="AAA"/>
    <property type="match status" value="1"/>
</dbReference>
<protein>
    <recommendedName>
        <fullName evidence="11 12">Replicative DNA helicase</fullName>
        <ecNumber evidence="11 12">5.6.2.3</ecNumber>
    </recommendedName>
</protein>
<dbReference type="GO" id="GO:0016887">
    <property type="term" value="F:ATP hydrolysis activity"/>
    <property type="evidence" value="ECO:0007669"/>
    <property type="project" value="RHEA"/>
</dbReference>
<dbReference type="PANTHER" id="PTHR30153:SF2">
    <property type="entry name" value="REPLICATIVE DNA HELICASE"/>
    <property type="match status" value="1"/>
</dbReference>